<evidence type="ECO:0000256" key="10">
    <source>
        <dbReference type="ARBA" id="ARBA00022989"/>
    </source>
</evidence>
<dbReference type="InterPro" id="IPR002680">
    <property type="entry name" value="AOX"/>
</dbReference>
<dbReference type="CDD" id="cd01053">
    <property type="entry name" value="AOX"/>
    <property type="match status" value="1"/>
</dbReference>
<sequence>MLTRYTLARTARIPTATLRLRYSTSAVARPQERAAAEAVQPPGIGLSTKLIDKSESHLYNDNAFLTEPMFPHPGFGLEETKNIEYSHRVPDTMGDKITYKAIQFVRWSFDFVTGYKKPHTPEEKLHSFAGTRYEMNEGKWLTRVIFLESVAGVPGMVAAFIRHLHSLRLLKRDKAWIETLLDEAYNERMHLLTFMKLGRPSWFTKLIVYIGQGVFCNLFFFAYLVNPKYCHRFVGYLEEEAVSTYSHLLDELDAGKLPRFDEVKIPEISWHYWTELNEHSSFHDLVSLIRADEAKHREVNHTLANLDQKDDRNPFALQIPNASQPQPNNNLSTHRPKGWNRDDLIL</sequence>
<gene>
    <name evidence="21" type="primary">Piso0_004572</name>
    <name evidence="20" type="ORF">GNLVRS01_PISO0K19832g</name>
    <name evidence="21" type="ORF">GNLVRS01_PISO0L19833g</name>
</gene>
<evidence type="ECO:0000256" key="18">
    <source>
        <dbReference type="SAM" id="MobiDB-lite"/>
    </source>
</evidence>
<evidence type="ECO:0000256" key="17">
    <source>
        <dbReference type="RuleBase" id="RU003779"/>
    </source>
</evidence>
<dbReference type="eggNOG" id="ENOG502QSB5">
    <property type="taxonomic scope" value="Eukaryota"/>
</dbReference>
<dbReference type="Pfam" id="PF01786">
    <property type="entry name" value="AOX"/>
    <property type="match status" value="1"/>
</dbReference>
<keyword evidence="5 17" id="KW-0812">Transmembrane</keyword>
<evidence type="ECO:0000256" key="4">
    <source>
        <dbReference type="ARBA" id="ARBA00022660"/>
    </source>
</evidence>
<dbReference type="EMBL" id="FO082049">
    <property type="protein sequence ID" value="CCE83975.1"/>
    <property type="molecule type" value="Genomic_DNA"/>
</dbReference>
<comment type="similarity">
    <text evidence="2 17">Belongs to the alternative oxidase family.</text>
</comment>
<dbReference type="GO" id="GO:0098803">
    <property type="term" value="C:respiratory chain complex"/>
    <property type="evidence" value="ECO:0007669"/>
    <property type="project" value="UniProtKB-UniRule"/>
</dbReference>
<evidence type="ECO:0000256" key="9">
    <source>
        <dbReference type="ARBA" id="ARBA00022982"/>
    </source>
</evidence>
<dbReference type="InParanoid" id="G8Y5U5"/>
<dbReference type="GO" id="GO:0046872">
    <property type="term" value="F:metal ion binding"/>
    <property type="evidence" value="ECO:0007669"/>
    <property type="project" value="UniProtKB-UniRule"/>
</dbReference>
<proteinExistence type="inferred from homology"/>
<evidence type="ECO:0000256" key="2">
    <source>
        <dbReference type="ARBA" id="ARBA00008388"/>
    </source>
</evidence>
<keyword evidence="4 17" id="KW-0679">Respiratory chain</keyword>
<evidence type="ECO:0000256" key="11">
    <source>
        <dbReference type="ARBA" id="ARBA00023002"/>
    </source>
</evidence>
<organism evidence="21 22">
    <name type="scientific">Pichia sorbitophila (strain ATCC MYA-4447 / BCRC 22081 / CBS 7064 / NBRC 10061 / NRRL Y-12695)</name>
    <name type="common">Hybrid yeast</name>
    <dbReference type="NCBI Taxonomy" id="559304"/>
    <lineage>
        <taxon>Eukaryota</taxon>
        <taxon>Fungi</taxon>
        <taxon>Dikarya</taxon>
        <taxon>Ascomycota</taxon>
        <taxon>Saccharomycotina</taxon>
        <taxon>Pichiomycetes</taxon>
        <taxon>Debaryomycetaceae</taxon>
        <taxon>Millerozyma</taxon>
    </lineage>
</organism>
<evidence type="ECO:0000256" key="1">
    <source>
        <dbReference type="ARBA" id="ARBA00004273"/>
    </source>
</evidence>
<evidence type="ECO:0000313" key="21">
    <source>
        <dbReference type="EMBL" id="CCE85006.1"/>
    </source>
</evidence>
<feature type="binding site" evidence="16">
    <location>
        <position position="148"/>
    </location>
    <ligand>
        <name>Fe cation</name>
        <dbReference type="ChEBI" id="CHEBI:24875"/>
        <label>1</label>
    </ligand>
</feature>
<dbReference type="Proteomes" id="UP000005222">
    <property type="component" value="Chromosome K"/>
</dbReference>
<evidence type="ECO:0000256" key="7">
    <source>
        <dbReference type="ARBA" id="ARBA00022792"/>
    </source>
</evidence>
<dbReference type="EMBL" id="FO082048">
    <property type="protein sequence ID" value="CCE85006.1"/>
    <property type="molecule type" value="Genomic_DNA"/>
</dbReference>
<keyword evidence="8" id="KW-0809">Transit peptide</keyword>
<keyword evidence="3" id="KW-0813">Transport</keyword>
<dbReference type="AlphaFoldDB" id="G8Y5U5"/>
<evidence type="ECO:0000313" key="20">
    <source>
        <dbReference type="EMBL" id="CCE83975.1"/>
    </source>
</evidence>
<feature type="binding site" evidence="16">
    <location>
        <position position="293"/>
    </location>
    <ligand>
        <name>Fe cation</name>
        <dbReference type="ChEBI" id="CHEBI:24875"/>
        <label>1</label>
    </ligand>
</feature>
<dbReference type="GO" id="GO:0010230">
    <property type="term" value="P:alternative respiration"/>
    <property type="evidence" value="ECO:0007669"/>
    <property type="project" value="TreeGrafter"/>
</dbReference>
<feature type="region of interest" description="Disordered" evidence="18">
    <location>
        <begin position="315"/>
        <end position="346"/>
    </location>
</feature>
<dbReference type="GO" id="GO:0005743">
    <property type="term" value="C:mitochondrial inner membrane"/>
    <property type="evidence" value="ECO:0007669"/>
    <property type="project" value="UniProtKB-SubCell"/>
</dbReference>
<feature type="binding site" evidence="16">
    <location>
        <position position="187"/>
    </location>
    <ligand>
        <name>Fe cation</name>
        <dbReference type="ChEBI" id="CHEBI:24875"/>
        <label>1</label>
    </ligand>
</feature>
<keyword evidence="9 17" id="KW-0249">Electron transport</keyword>
<dbReference type="PANTHER" id="PTHR31803">
    <property type="entry name" value="ALTERNATIVE OXIDASE"/>
    <property type="match status" value="1"/>
</dbReference>
<accession>G8Y5U5</accession>
<evidence type="ECO:0000313" key="22">
    <source>
        <dbReference type="Proteomes" id="UP000005222"/>
    </source>
</evidence>
<evidence type="ECO:0000256" key="12">
    <source>
        <dbReference type="ARBA" id="ARBA00023004"/>
    </source>
</evidence>
<evidence type="ECO:0000256" key="5">
    <source>
        <dbReference type="ARBA" id="ARBA00022692"/>
    </source>
</evidence>
<dbReference type="Gene3D" id="1.20.1260.140">
    <property type="entry name" value="Alternative oxidase"/>
    <property type="match status" value="1"/>
</dbReference>
<comment type="subcellular location">
    <subcellularLocation>
        <location evidence="1">Mitochondrion inner membrane</location>
    </subcellularLocation>
</comment>
<comment type="cofactor">
    <cofactor evidence="16 17">
        <name>Fe cation</name>
        <dbReference type="ChEBI" id="CHEBI:24875"/>
    </cofactor>
    <text evidence="16 17">Binds 2 iron ions per subunit.</text>
</comment>
<dbReference type="FunFam" id="1.20.1260.140:FF:000002">
    <property type="entry name" value="Alternative oxidase"/>
    <property type="match status" value="1"/>
</dbReference>
<reference evidence="22" key="2">
    <citation type="journal article" date="2012" name="G3 (Bethesda)">
        <title>Pichia sorbitophila, an interspecies yeast hybrid reveals early steps of genome resolution following polyploidization.</title>
        <authorList>
            <person name="Leh Louis V."/>
            <person name="Despons L."/>
            <person name="Friedrich A."/>
            <person name="Martin T."/>
            <person name="Durrens P."/>
            <person name="Casaregola S."/>
            <person name="Neuveglise C."/>
            <person name="Fairhead C."/>
            <person name="Marck C."/>
            <person name="Cruz J.A."/>
            <person name="Straub M.L."/>
            <person name="Kugler V."/>
            <person name="Sacerdot C."/>
            <person name="Uzunov Z."/>
            <person name="Thierry A."/>
            <person name="Weiss S."/>
            <person name="Bleykasten C."/>
            <person name="De Montigny J."/>
            <person name="Jacques N."/>
            <person name="Jung P."/>
            <person name="Lemaire M."/>
            <person name="Mallet S."/>
            <person name="Morel G."/>
            <person name="Richard G.F."/>
            <person name="Sarkar A."/>
            <person name="Savel G."/>
            <person name="Schacherer J."/>
            <person name="Seret M.L."/>
            <person name="Talla E."/>
            <person name="Samson G."/>
            <person name="Jubin C."/>
            <person name="Poulain J."/>
            <person name="Vacherie B."/>
            <person name="Barbe V."/>
            <person name="Pelletier E."/>
            <person name="Sherman D.J."/>
            <person name="Westhof E."/>
            <person name="Weissenbach J."/>
            <person name="Baret P.V."/>
            <person name="Wincker P."/>
            <person name="Gaillardin C."/>
            <person name="Dujon B."/>
            <person name="Souciet J.L."/>
        </authorList>
    </citation>
    <scope>NUCLEOTIDE SEQUENCE [LARGE SCALE GENOMIC DNA]</scope>
    <source>
        <strain evidence="22">ATCC MYA-4447 / BCRC 22081 / CBS 7064 / NBRC 10061 / NRRL Y-12695</strain>
    </source>
</reference>
<keyword evidence="10 19" id="KW-1133">Transmembrane helix</keyword>
<keyword evidence="7" id="KW-0999">Mitochondrion inner membrane</keyword>
<evidence type="ECO:0000256" key="15">
    <source>
        <dbReference type="ARBA" id="ARBA00025285"/>
    </source>
</evidence>
<feature type="binding site" evidence="16">
    <location>
        <position position="293"/>
    </location>
    <ligand>
        <name>Fe cation</name>
        <dbReference type="ChEBI" id="CHEBI:24875"/>
        <label>2</label>
    </ligand>
</feature>
<dbReference type="HOGENOM" id="CLU_041974_3_0_1"/>
<evidence type="ECO:0000256" key="6">
    <source>
        <dbReference type="ARBA" id="ARBA00022723"/>
    </source>
</evidence>
<feature type="transmembrane region" description="Helical" evidence="19">
    <location>
        <begin position="206"/>
        <end position="225"/>
    </location>
</feature>
<feature type="binding site" evidence="16">
    <location>
        <position position="190"/>
    </location>
    <ligand>
        <name>Fe cation</name>
        <dbReference type="ChEBI" id="CHEBI:24875"/>
        <label>1</label>
    </ligand>
</feature>
<keyword evidence="13" id="KW-0496">Mitochondrion</keyword>
<evidence type="ECO:0000256" key="19">
    <source>
        <dbReference type="SAM" id="Phobius"/>
    </source>
</evidence>
<name>G8Y5U5_PICSO</name>
<reference evidence="21" key="1">
    <citation type="submission" date="2011-10" db="EMBL/GenBank/DDBJ databases">
        <authorList>
            <person name="Genoscope - CEA"/>
        </authorList>
    </citation>
    <scope>NUCLEOTIDE SEQUENCE</scope>
</reference>
<keyword evidence="6 16" id="KW-0479">Metal-binding</keyword>
<dbReference type="PANTHER" id="PTHR31803:SF3">
    <property type="entry name" value="ALTERNATIVE OXIDASE"/>
    <property type="match status" value="1"/>
</dbReference>
<evidence type="ECO:0000256" key="3">
    <source>
        <dbReference type="ARBA" id="ARBA00022448"/>
    </source>
</evidence>
<keyword evidence="14 17" id="KW-0472">Membrane</keyword>
<feature type="binding site" evidence="16">
    <location>
        <position position="238"/>
    </location>
    <ligand>
        <name>Fe cation</name>
        <dbReference type="ChEBI" id="CHEBI:24875"/>
        <label>2</label>
    </ligand>
</feature>
<keyword evidence="12 16" id="KW-0408">Iron</keyword>
<dbReference type="OMA" id="WEHEVEL"/>
<feature type="transmembrane region" description="Helical" evidence="19">
    <location>
        <begin position="140"/>
        <end position="161"/>
    </location>
</feature>
<dbReference type="Proteomes" id="UP000005222">
    <property type="component" value="Chromosome L"/>
</dbReference>
<dbReference type="STRING" id="559304.G8Y5U5"/>
<dbReference type="EC" id="1.-.-.-" evidence="17"/>
<feature type="binding site" evidence="16">
    <location>
        <position position="187"/>
    </location>
    <ligand>
        <name>Fe cation</name>
        <dbReference type="ChEBI" id="CHEBI:24875"/>
        <label>2</label>
    </ligand>
</feature>
<feature type="binding site" evidence="16">
    <location>
        <position position="296"/>
    </location>
    <ligand>
        <name>Fe cation</name>
        <dbReference type="ChEBI" id="CHEBI:24875"/>
        <label>2</label>
    </ligand>
</feature>
<dbReference type="InterPro" id="IPR038659">
    <property type="entry name" value="AOX_sf"/>
</dbReference>
<evidence type="ECO:0000256" key="8">
    <source>
        <dbReference type="ARBA" id="ARBA00022946"/>
    </source>
</evidence>
<dbReference type="OrthoDB" id="16906at2759"/>
<evidence type="ECO:0000256" key="16">
    <source>
        <dbReference type="PIRSR" id="PIRSR005229-1"/>
    </source>
</evidence>
<feature type="compositionally biased region" description="Polar residues" evidence="18">
    <location>
        <begin position="320"/>
        <end position="333"/>
    </location>
</feature>
<keyword evidence="11 17" id="KW-0560">Oxidoreductase</keyword>
<dbReference type="PIRSF" id="PIRSF005229">
    <property type="entry name" value="AOX"/>
    <property type="match status" value="1"/>
</dbReference>
<evidence type="ECO:0000256" key="13">
    <source>
        <dbReference type="ARBA" id="ARBA00023128"/>
    </source>
</evidence>
<protein>
    <recommendedName>
        <fullName evidence="17">Alternative oxidase</fullName>
        <ecNumber evidence="17">1.-.-.-</ecNumber>
    </recommendedName>
</protein>
<keyword evidence="22" id="KW-1185">Reference proteome</keyword>
<dbReference type="GO" id="GO:0009916">
    <property type="term" value="F:alternative oxidase activity"/>
    <property type="evidence" value="ECO:0007669"/>
    <property type="project" value="UniProtKB-UniRule"/>
</dbReference>
<comment type="function">
    <text evidence="15">Catalyzes cyanide-resistant oxygen consumption. May increase respiration when the cytochrome respiratory pathway is restricted, or in response to low temperatures.</text>
</comment>
<evidence type="ECO:0000256" key="14">
    <source>
        <dbReference type="ARBA" id="ARBA00023136"/>
    </source>
</evidence>